<evidence type="ECO:0000313" key="2">
    <source>
        <dbReference type="EMBL" id="BDR80238.1"/>
    </source>
</evidence>
<evidence type="ECO:0000256" key="1">
    <source>
        <dbReference type="SAM" id="Phobius"/>
    </source>
</evidence>
<reference evidence="2 5" key="2">
    <citation type="submission" date="2022-09" db="EMBL/GenBank/DDBJ databases">
        <title>complete genome sequences of Clostridium tetani str. KHSU-234311-028 isolated from soil.</title>
        <authorList>
            <person name="Sekizuka T."/>
            <person name="Shitada C."/>
            <person name="Takahashi M."/>
            <person name="Kuroda M."/>
        </authorList>
    </citation>
    <scope>NUCLEOTIDE SEQUENCE [LARGE SCALE GENOMIC DNA]</scope>
    <source>
        <strain evidence="2 5">KHSU-234311-028</strain>
    </source>
</reference>
<name>A0A4V1LEE7_CLOTA</name>
<proteinExistence type="predicted"/>
<accession>A0A4V1LEE7</accession>
<keyword evidence="1" id="KW-1133">Transmembrane helix</keyword>
<keyword evidence="1" id="KW-0472">Membrane</keyword>
<feature type="transmembrane region" description="Helical" evidence="1">
    <location>
        <begin position="64"/>
        <end position="81"/>
    </location>
</feature>
<feature type="transmembrane region" description="Helical" evidence="1">
    <location>
        <begin position="185"/>
        <end position="210"/>
    </location>
</feature>
<sequence>MKNWKNHILVLLLVVIAEAIGVIKFKFGPGTIVLLPMLYALIIGIFLSPKFLKVVNEKDMKDAGTLITVSLMLLMARYGTLIGPTLPTIIKSSPALILQEFGNIGTVFLGVPLAVFLGLKRETIGAAHSIAREPNIALISDIYGLDGEEGKGVMGIYICGTVFGTVFFGLLASFCAAYIPFFHPYALAMASGVGSASMMTAAVGSLSAMYPQMADTLAAFGAASNMLSGLDGLYMSLWVALPLTEWLYKKSYKLKYGVELPKVKISEVNSSKKEEA</sequence>
<organism evidence="3 4">
    <name type="scientific">Clostridium tetani</name>
    <dbReference type="NCBI Taxonomy" id="1513"/>
    <lineage>
        <taxon>Bacteria</taxon>
        <taxon>Bacillati</taxon>
        <taxon>Bacillota</taxon>
        <taxon>Clostridia</taxon>
        <taxon>Eubacteriales</taxon>
        <taxon>Clostridiaceae</taxon>
        <taxon>Clostridium</taxon>
    </lineage>
</organism>
<dbReference type="Proteomes" id="UP000290921">
    <property type="component" value="Unassembled WGS sequence"/>
</dbReference>
<dbReference type="InterPro" id="IPR021450">
    <property type="entry name" value="DUF3100"/>
</dbReference>
<keyword evidence="1" id="KW-0812">Transmembrane</keyword>
<feature type="transmembrane region" description="Helical" evidence="1">
    <location>
        <begin position="155"/>
        <end position="179"/>
    </location>
</feature>
<dbReference type="Proteomes" id="UP001321763">
    <property type="component" value="Chromosome"/>
</dbReference>
<feature type="transmembrane region" description="Helical" evidence="1">
    <location>
        <begin position="31"/>
        <end position="52"/>
    </location>
</feature>
<dbReference type="EMBL" id="QMAP01000013">
    <property type="protein sequence ID" value="RXI45356.1"/>
    <property type="molecule type" value="Genomic_DNA"/>
</dbReference>
<dbReference type="Pfam" id="PF11299">
    <property type="entry name" value="DUF3100"/>
    <property type="match status" value="1"/>
</dbReference>
<dbReference type="EMBL" id="AP026818">
    <property type="protein sequence ID" value="BDR80238.1"/>
    <property type="molecule type" value="Genomic_DNA"/>
</dbReference>
<protein>
    <submittedName>
        <fullName evidence="3">DUF3100 domain-containing protein</fullName>
    </submittedName>
    <submittedName>
        <fullName evidence="2">Membrane protein</fullName>
    </submittedName>
</protein>
<feature type="transmembrane region" description="Helical" evidence="1">
    <location>
        <begin position="101"/>
        <end position="119"/>
    </location>
</feature>
<dbReference type="AlphaFoldDB" id="A0A4V1LEE7"/>
<dbReference type="RefSeq" id="WP_129030863.1">
    <property type="nucleotide sequence ID" value="NZ_AP026806.1"/>
</dbReference>
<evidence type="ECO:0000313" key="5">
    <source>
        <dbReference type="Proteomes" id="UP001321763"/>
    </source>
</evidence>
<reference evidence="3 4" key="1">
    <citation type="submission" date="2018-06" db="EMBL/GenBank/DDBJ databases">
        <title>Genome conservation of Clostridium tetani.</title>
        <authorList>
            <person name="Bruggemann H."/>
            <person name="Popoff M.R."/>
        </authorList>
    </citation>
    <scope>NUCLEOTIDE SEQUENCE [LARGE SCALE GENOMIC DNA]</scope>
    <source>
        <strain evidence="3 4">2017.061</strain>
    </source>
</reference>
<gene>
    <name evidence="3" type="ORF">DP130_12135</name>
    <name evidence="2" type="ORF">K234311028_04840</name>
</gene>
<evidence type="ECO:0000313" key="4">
    <source>
        <dbReference type="Proteomes" id="UP000290921"/>
    </source>
</evidence>
<evidence type="ECO:0000313" key="3">
    <source>
        <dbReference type="EMBL" id="RXI45356.1"/>
    </source>
</evidence>